<evidence type="ECO:0008006" key="3">
    <source>
        <dbReference type="Google" id="ProtNLM"/>
    </source>
</evidence>
<dbReference type="Proteomes" id="UP000039660">
    <property type="component" value="Unassembled WGS sequence"/>
</dbReference>
<accession>A0A0T7GBJ3</accession>
<gene>
    <name evidence="1" type="ORF">NGAL_HAMBI1189_04560</name>
</gene>
<evidence type="ECO:0000313" key="2">
    <source>
        <dbReference type="Proteomes" id="UP000039660"/>
    </source>
</evidence>
<evidence type="ECO:0000313" key="1">
    <source>
        <dbReference type="EMBL" id="CDZ44556.1"/>
    </source>
</evidence>
<proteinExistence type="predicted"/>
<dbReference type="InterPro" id="IPR038573">
    <property type="entry name" value="BrnT_sf"/>
</dbReference>
<organism evidence="1 2">
    <name type="scientific">Neorhizobium galegae bv. officinalis</name>
    <dbReference type="NCBI Taxonomy" id="323656"/>
    <lineage>
        <taxon>Bacteria</taxon>
        <taxon>Pseudomonadati</taxon>
        <taxon>Pseudomonadota</taxon>
        <taxon>Alphaproteobacteria</taxon>
        <taxon>Hyphomicrobiales</taxon>
        <taxon>Rhizobiaceae</taxon>
        <taxon>Rhizobium/Agrobacterium group</taxon>
        <taxon>Neorhizobium</taxon>
    </lineage>
</organism>
<reference evidence="1 2" key="1">
    <citation type="submission" date="2014-08" db="EMBL/GenBank/DDBJ databases">
        <authorList>
            <person name="Chen Y.-H."/>
        </authorList>
    </citation>
    <scope>NUCLEOTIDE SEQUENCE [LARGE SCALE GENOMIC DNA]</scope>
</reference>
<protein>
    <recommendedName>
        <fullName evidence="3">BrnT family toxin</fullName>
    </recommendedName>
</protein>
<name>A0A0T7GBJ3_NEOGA</name>
<dbReference type="RefSeq" id="WP_046630889.1">
    <property type="nucleotide sequence ID" value="NZ_CCRK01000001.1"/>
</dbReference>
<dbReference type="Pfam" id="PF04365">
    <property type="entry name" value="BrnT_toxin"/>
    <property type="match status" value="1"/>
</dbReference>
<dbReference type="AlphaFoldDB" id="A0A0T7GBJ3"/>
<sequence>MEFEWDEVKRQQVIKERGVDFLYAAGIFEGAILTRIDDRADYGEVRKIALGMVEGECFVVVFTERGDVIRLITAWKGGRHDRSEYQKSIAHRAEENEGGGGAFS</sequence>
<dbReference type="EMBL" id="CCRK01000001">
    <property type="protein sequence ID" value="CDZ44556.1"/>
    <property type="molecule type" value="Genomic_DNA"/>
</dbReference>
<dbReference type="Gene3D" id="3.10.450.530">
    <property type="entry name" value="Ribonuclease toxin, BrnT, of type II toxin-antitoxin system"/>
    <property type="match status" value="1"/>
</dbReference>
<dbReference type="InterPro" id="IPR007460">
    <property type="entry name" value="BrnT_toxin"/>
</dbReference>